<protein>
    <submittedName>
        <fullName evidence="2">Transcriptional regulator with XRE-family HTH domain</fullName>
    </submittedName>
</protein>
<dbReference type="CDD" id="cd00093">
    <property type="entry name" value="HTH_XRE"/>
    <property type="match status" value="1"/>
</dbReference>
<dbReference type="SUPFAM" id="SSF47413">
    <property type="entry name" value="lambda repressor-like DNA-binding domains"/>
    <property type="match status" value="1"/>
</dbReference>
<evidence type="ECO:0000259" key="1">
    <source>
        <dbReference type="PROSITE" id="PS50943"/>
    </source>
</evidence>
<dbReference type="InterPro" id="IPR001387">
    <property type="entry name" value="Cro/C1-type_HTH"/>
</dbReference>
<feature type="domain" description="HTH cro/C1-type" evidence="1">
    <location>
        <begin position="24"/>
        <end position="83"/>
    </location>
</feature>
<dbReference type="Pfam" id="PF01381">
    <property type="entry name" value="HTH_3"/>
    <property type="match status" value="1"/>
</dbReference>
<dbReference type="Gene3D" id="1.10.260.40">
    <property type="entry name" value="lambda repressor-like DNA-binding domains"/>
    <property type="match status" value="1"/>
</dbReference>
<proteinExistence type="predicted"/>
<keyword evidence="3" id="KW-1185">Reference proteome</keyword>
<evidence type="ECO:0000313" key="3">
    <source>
        <dbReference type="Proteomes" id="UP000319094"/>
    </source>
</evidence>
<reference evidence="2 3" key="1">
    <citation type="submission" date="2019-06" db="EMBL/GenBank/DDBJ databases">
        <title>Sequencing the genomes of 1000 actinobacteria strains.</title>
        <authorList>
            <person name="Klenk H.-P."/>
        </authorList>
    </citation>
    <scope>NUCLEOTIDE SEQUENCE [LARGE SCALE GENOMIC DNA]</scope>
    <source>
        <strain evidence="2 3">DSM 8803</strain>
    </source>
</reference>
<dbReference type="EMBL" id="VFON01000001">
    <property type="protein sequence ID" value="TQL42753.1"/>
    <property type="molecule type" value="Genomic_DNA"/>
</dbReference>
<dbReference type="InterPro" id="IPR010982">
    <property type="entry name" value="Lambda_DNA-bd_dom_sf"/>
</dbReference>
<dbReference type="RefSeq" id="WP_141886159.1">
    <property type="nucleotide sequence ID" value="NZ_BAAAUY010000013.1"/>
</dbReference>
<evidence type="ECO:0000313" key="2">
    <source>
        <dbReference type="EMBL" id="TQL42753.1"/>
    </source>
</evidence>
<organism evidence="2 3">
    <name type="scientific">Leucobacter komagatae</name>
    <dbReference type="NCBI Taxonomy" id="55969"/>
    <lineage>
        <taxon>Bacteria</taxon>
        <taxon>Bacillati</taxon>
        <taxon>Actinomycetota</taxon>
        <taxon>Actinomycetes</taxon>
        <taxon>Micrococcales</taxon>
        <taxon>Microbacteriaceae</taxon>
        <taxon>Leucobacter</taxon>
    </lineage>
</organism>
<dbReference type="AlphaFoldDB" id="A0A542Y3V6"/>
<dbReference type="Proteomes" id="UP000319094">
    <property type="component" value="Unassembled WGS sequence"/>
</dbReference>
<dbReference type="OrthoDB" id="5114244at2"/>
<comment type="caution">
    <text evidence="2">The sequence shown here is derived from an EMBL/GenBank/DDBJ whole genome shotgun (WGS) entry which is preliminary data.</text>
</comment>
<dbReference type="GO" id="GO:0003677">
    <property type="term" value="F:DNA binding"/>
    <property type="evidence" value="ECO:0007669"/>
    <property type="project" value="InterPro"/>
</dbReference>
<sequence length="114" mass="12357">MTRKPPGRGPAVMGRHSRNVAAGVRALRQSNGLTLGDLAKRTGEHGRTITTTQLSRLENGARTISVDDLFVLAEALEVETCVLTHFDEFELRTELVHATDAASRAAEQTKETSS</sequence>
<accession>A0A542Y3V6</accession>
<name>A0A542Y3V6_9MICO</name>
<gene>
    <name evidence="2" type="ORF">FB468_0758</name>
</gene>
<dbReference type="SMART" id="SM00530">
    <property type="entry name" value="HTH_XRE"/>
    <property type="match status" value="1"/>
</dbReference>
<dbReference type="PROSITE" id="PS50943">
    <property type="entry name" value="HTH_CROC1"/>
    <property type="match status" value="1"/>
</dbReference>